<dbReference type="Proteomes" id="UP001595925">
    <property type="component" value="Unassembled WGS sequence"/>
</dbReference>
<dbReference type="InterPro" id="IPR042529">
    <property type="entry name" value="IF_2B-like_C"/>
</dbReference>
<reference evidence="3 4" key="1">
    <citation type="journal article" date="2019" name="Int. J. Syst. Evol. Microbiol.">
        <title>The Global Catalogue of Microorganisms (GCM) 10K type strain sequencing project: providing services to taxonomists for standard genome sequencing and annotation.</title>
        <authorList>
            <consortium name="The Broad Institute Genomics Platform"/>
            <consortium name="The Broad Institute Genome Sequencing Center for Infectious Disease"/>
            <person name="Wu L."/>
            <person name="Ma J."/>
        </authorList>
    </citation>
    <scope>NUCLEOTIDE SEQUENCE [LARGE SCALE GENOMIC DNA]</scope>
    <source>
        <strain evidence="3 4">CGMCC 1.15824</strain>
    </source>
</reference>
<dbReference type="InterPro" id="IPR015797">
    <property type="entry name" value="NUDIX_hydrolase-like_dom_sf"/>
</dbReference>
<protein>
    <submittedName>
        <fullName evidence="3">NUDIX domain-containing protein</fullName>
    </submittedName>
</protein>
<dbReference type="PANTHER" id="PTHR43475:SF3">
    <property type="entry name" value="TRANSLATION INITIATION FACTOR EIF-2B SUBUNIT FAMILY PROTEIN (AFU_ORTHOLOGUE AFUA_2G14290)"/>
    <property type="match status" value="1"/>
</dbReference>
<dbReference type="SUPFAM" id="SSF100950">
    <property type="entry name" value="NagB/RpiA/CoA transferase-like"/>
    <property type="match status" value="1"/>
</dbReference>
<evidence type="ECO:0000313" key="4">
    <source>
        <dbReference type="Proteomes" id="UP001595925"/>
    </source>
</evidence>
<keyword evidence="4" id="KW-1185">Reference proteome</keyword>
<dbReference type="Pfam" id="PF01008">
    <property type="entry name" value="IF-2B"/>
    <property type="match status" value="1"/>
</dbReference>
<name>A0ABD5QGQ0_9EURY</name>
<dbReference type="InterPro" id="IPR037171">
    <property type="entry name" value="NagB/RpiA_transferase-like"/>
</dbReference>
<dbReference type="Pfam" id="PF00293">
    <property type="entry name" value="NUDIX"/>
    <property type="match status" value="1"/>
</dbReference>
<dbReference type="PANTHER" id="PTHR43475">
    <property type="entry name" value="METHYLTHIORIBOSE-1-PHOSPHATE ISOMERASE"/>
    <property type="match status" value="1"/>
</dbReference>
<dbReference type="PROSITE" id="PS51462">
    <property type="entry name" value="NUDIX"/>
    <property type="match status" value="1"/>
</dbReference>
<dbReference type="EMBL" id="JBHSJG010000038">
    <property type="protein sequence ID" value="MFC4988966.1"/>
    <property type="molecule type" value="Genomic_DNA"/>
</dbReference>
<evidence type="ECO:0000256" key="1">
    <source>
        <dbReference type="RuleBase" id="RU003814"/>
    </source>
</evidence>
<dbReference type="Gene3D" id="3.90.79.10">
    <property type="entry name" value="Nucleoside Triphosphate Pyrophosphohydrolase"/>
    <property type="match status" value="1"/>
</dbReference>
<proteinExistence type="inferred from homology"/>
<gene>
    <name evidence="3" type="ORF">ACFPFO_14570</name>
</gene>
<dbReference type="RefSeq" id="WP_224828393.1">
    <property type="nucleotide sequence ID" value="NZ_JAIVEF010000006.1"/>
</dbReference>
<dbReference type="SUPFAM" id="SSF55811">
    <property type="entry name" value="Nudix"/>
    <property type="match status" value="1"/>
</dbReference>
<dbReference type="Gene3D" id="3.40.50.10470">
    <property type="entry name" value="Translation initiation factor eif-2b, domain 2"/>
    <property type="match status" value="1"/>
</dbReference>
<comment type="similarity">
    <text evidence="1">Belongs to the eIF-2B alpha/beta/delta subunits family.</text>
</comment>
<comment type="caution">
    <text evidence="3">The sequence shown here is derived from an EMBL/GenBank/DDBJ whole genome shotgun (WGS) entry which is preliminary data.</text>
</comment>
<accession>A0ABD5QGQ0</accession>
<dbReference type="InterPro" id="IPR000086">
    <property type="entry name" value="NUDIX_hydrolase_dom"/>
</dbReference>
<evidence type="ECO:0000259" key="2">
    <source>
        <dbReference type="PROSITE" id="PS51462"/>
    </source>
</evidence>
<dbReference type="AlphaFoldDB" id="A0ABD5QGQ0"/>
<evidence type="ECO:0000313" key="3">
    <source>
        <dbReference type="EMBL" id="MFC4988966.1"/>
    </source>
</evidence>
<sequence>MTDDGPTDVVTAFLRNRSEVLVLLRSENAGSFRGQWGGISGDAEDDPDEQVRREIREEADLSTDETDAVRAGRPLTVESERWRVHPYLFDAGNREVELGEEHDEAAWVSPTGIATGDRETVPGLWNAYERVAPTVRSIAVDGTHGAAFLSIRALEVLRDRAGLLVAEGSDDGGNEASEEWDELASLADRLIEARPSMAVLRNRVNRAMAGADDDGQDASAVLDSTLEAIDRAHAADDRAADNAAGEVGGRVLTLSRSGTVRRALRAGDPDRVFVAESRPACEGRAVAEELAAEVPGTAVTLHTDAAVAHLLARADVDTVLVGADTVLPDGRIVNKTGTRGAAIAAAREGVPVYAVAASDKVSTREAVNLESGSPETVYDGEAPIDVANPTFDVTPADCLTGIVTEAGVVESGEIEAVAEELREYERWAER</sequence>
<feature type="domain" description="Nudix hydrolase" evidence="2">
    <location>
        <begin position="5"/>
        <end position="133"/>
    </location>
</feature>
<dbReference type="InterPro" id="IPR000649">
    <property type="entry name" value="IF-2B-related"/>
</dbReference>
<organism evidence="3 4">
    <name type="scientific">Saliphagus infecundisoli</name>
    <dbReference type="NCBI Taxonomy" id="1849069"/>
    <lineage>
        <taxon>Archaea</taxon>
        <taxon>Methanobacteriati</taxon>
        <taxon>Methanobacteriota</taxon>
        <taxon>Stenosarchaea group</taxon>
        <taxon>Halobacteria</taxon>
        <taxon>Halobacteriales</taxon>
        <taxon>Natrialbaceae</taxon>
        <taxon>Saliphagus</taxon>
    </lineage>
</organism>